<evidence type="ECO:0000313" key="2">
    <source>
        <dbReference type="Proteomes" id="UP000324222"/>
    </source>
</evidence>
<protein>
    <submittedName>
        <fullName evidence="1">Uncharacterized protein</fullName>
    </submittedName>
</protein>
<sequence>MGDSTSLQHPPDVARCKQLTCGKTVTTLELYDLHDVSRRITVTLIRNTAQSKRNSVIKVKSFGREIFINMGYDFTPGKFCINFLLSWAEDRKIEFDISWKDVSKGFSKEQILKGKFSQPFRTVLLDGYYMRNNRNITAFLKFNWDAMNPSKVFENTYVPYSEDLLYTPRSC</sequence>
<dbReference type="EMBL" id="VSRR010020705">
    <property type="protein sequence ID" value="MPC63358.1"/>
    <property type="molecule type" value="Genomic_DNA"/>
</dbReference>
<gene>
    <name evidence="1" type="ORF">E2C01_057456</name>
</gene>
<dbReference type="Proteomes" id="UP000324222">
    <property type="component" value="Unassembled WGS sequence"/>
</dbReference>
<accession>A0A5B7H2G4</accession>
<comment type="caution">
    <text evidence="1">The sequence shown here is derived from an EMBL/GenBank/DDBJ whole genome shotgun (WGS) entry which is preliminary data.</text>
</comment>
<name>A0A5B7H2G4_PORTR</name>
<evidence type="ECO:0000313" key="1">
    <source>
        <dbReference type="EMBL" id="MPC63358.1"/>
    </source>
</evidence>
<reference evidence="1 2" key="1">
    <citation type="submission" date="2019-05" db="EMBL/GenBank/DDBJ databases">
        <title>Another draft genome of Portunus trituberculatus and its Hox gene families provides insights of decapod evolution.</title>
        <authorList>
            <person name="Jeong J.-H."/>
            <person name="Song I."/>
            <person name="Kim S."/>
            <person name="Choi T."/>
            <person name="Kim D."/>
            <person name="Ryu S."/>
            <person name="Kim W."/>
        </authorList>
    </citation>
    <scope>NUCLEOTIDE SEQUENCE [LARGE SCALE GENOMIC DNA]</scope>
    <source>
        <tissue evidence="1">Muscle</tissue>
    </source>
</reference>
<proteinExistence type="predicted"/>
<dbReference type="AlphaFoldDB" id="A0A5B7H2G4"/>
<dbReference type="OrthoDB" id="6484170at2759"/>
<organism evidence="1 2">
    <name type="scientific">Portunus trituberculatus</name>
    <name type="common">Swimming crab</name>
    <name type="synonym">Neptunus trituberculatus</name>
    <dbReference type="NCBI Taxonomy" id="210409"/>
    <lineage>
        <taxon>Eukaryota</taxon>
        <taxon>Metazoa</taxon>
        <taxon>Ecdysozoa</taxon>
        <taxon>Arthropoda</taxon>
        <taxon>Crustacea</taxon>
        <taxon>Multicrustacea</taxon>
        <taxon>Malacostraca</taxon>
        <taxon>Eumalacostraca</taxon>
        <taxon>Eucarida</taxon>
        <taxon>Decapoda</taxon>
        <taxon>Pleocyemata</taxon>
        <taxon>Brachyura</taxon>
        <taxon>Eubrachyura</taxon>
        <taxon>Portunoidea</taxon>
        <taxon>Portunidae</taxon>
        <taxon>Portuninae</taxon>
        <taxon>Portunus</taxon>
    </lineage>
</organism>
<keyword evidence="2" id="KW-1185">Reference proteome</keyword>